<feature type="compositionally biased region" description="Polar residues" evidence="1">
    <location>
        <begin position="190"/>
        <end position="204"/>
    </location>
</feature>
<name>A0A0L6V118_9BASI</name>
<feature type="region of interest" description="Disordered" evidence="1">
    <location>
        <begin position="171"/>
        <end position="204"/>
    </location>
</feature>
<proteinExistence type="predicted"/>
<sequence length="204" mass="23084">MSLINTPRWAVDKKVLDICDALHFHNKDDTKLGICSPDEVFFCIPNNDPIKILLSEDPPRGTYPLVSFHSSKVVPHAFFSSSSEDACESQLTCQHMPFLYGLLIPLLKKHTLQEDGNNEVEESFENSNKPKELLGISYEHKHSCQDALDRQNQRIATTIFSMVDLGRNGRNNSPQLHNFSNHSEMIVGPNKSTSPTRMSYNCNH</sequence>
<dbReference type="VEuPathDB" id="FungiDB:VP01_2939g5"/>
<feature type="compositionally biased region" description="Polar residues" evidence="1">
    <location>
        <begin position="171"/>
        <end position="183"/>
    </location>
</feature>
<dbReference type="EMBL" id="LAVV01007878">
    <property type="protein sequence ID" value="KNZ54473.1"/>
    <property type="molecule type" value="Genomic_DNA"/>
</dbReference>
<gene>
    <name evidence="2" type="ORF">VP01_2939g5</name>
</gene>
<organism evidence="2 3">
    <name type="scientific">Puccinia sorghi</name>
    <dbReference type="NCBI Taxonomy" id="27349"/>
    <lineage>
        <taxon>Eukaryota</taxon>
        <taxon>Fungi</taxon>
        <taxon>Dikarya</taxon>
        <taxon>Basidiomycota</taxon>
        <taxon>Pucciniomycotina</taxon>
        <taxon>Pucciniomycetes</taxon>
        <taxon>Pucciniales</taxon>
        <taxon>Pucciniaceae</taxon>
        <taxon>Puccinia</taxon>
    </lineage>
</organism>
<evidence type="ECO:0000313" key="2">
    <source>
        <dbReference type="EMBL" id="KNZ54473.1"/>
    </source>
</evidence>
<keyword evidence="3" id="KW-1185">Reference proteome</keyword>
<protein>
    <submittedName>
        <fullName evidence="2">Uncharacterized protein</fullName>
    </submittedName>
</protein>
<dbReference type="AlphaFoldDB" id="A0A0L6V118"/>
<accession>A0A0L6V118</accession>
<evidence type="ECO:0000256" key="1">
    <source>
        <dbReference type="SAM" id="MobiDB-lite"/>
    </source>
</evidence>
<reference evidence="2 3" key="1">
    <citation type="submission" date="2015-08" db="EMBL/GenBank/DDBJ databases">
        <title>Next Generation Sequencing and Analysis of the Genome of Puccinia sorghi L Schw, the Causal Agent of Maize Common Rust.</title>
        <authorList>
            <person name="Rochi L."/>
            <person name="Burguener G."/>
            <person name="Darino M."/>
            <person name="Turjanski A."/>
            <person name="Kreff E."/>
            <person name="Dieguez M.J."/>
            <person name="Sacco F."/>
        </authorList>
    </citation>
    <scope>NUCLEOTIDE SEQUENCE [LARGE SCALE GENOMIC DNA]</scope>
    <source>
        <strain evidence="2 3">RO10H11247</strain>
    </source>
</reference>
<dbReference type="STRING" id="27349.A0A0L6V118"/>
<evidence type="ECO:0000313" key="3">
    <source>
        <dbReference type="Proteomes" id="UP000037035"/>
    </source>
</evidence>
<dbReference type="OrthoDB" id="2497193at2759"/>
<dbReference type="Proteomes" id="UP000037035">
    <property type="component" value="Unassembled WGS sequence"/>
</dbReference>
<comment type="caution">
    <text evidence="2">The sequence shown here is derived from an EMBL/GenBank/DDBJ whole genome shotgun (WGS) entry which is preliminary data.</text>
</comment>